<dbReference type="SMART" id="SM00055">
    <property type="entry name" value="FCH"/>
    <property type="match status" value="1"/>
</dbReference>
<dbReference type="GO" id="GO:0016192">
    <property type="term" value="P:vesicle-mediated transport"/>
    <property type="evidence" value="ECO:0007669"/>
    <property type="project" value="UniProtKB-ARBA"/>
</dbReference>
<dbReference type="SUPFAM" id="SSF103657">
    <property type="entry name" value="BAR/IMD domain-like"/>
    <property type="match status" value="1"/>
</dbReference>
<keyword evidence="7" id="KW-0175">Coiled coil</keyword>
<dbReference type="PANTHER" id="PTHR23065:SF7">
    <property type="entry name" value="NOSTRIN, ISOFORM H"/>
    <property type="match status" value="1"/>
</dbReference>
<evidence type="ECO:0000256" key="1">
    <source>
        <dbReference type="ARBA" id="ARBA00004245"/>
    </source>
</evidence>
<dbReference type="EMBL" id="LNIX01000004">
    <property type="protein sequence ID" value="OXA55308.1"/>
    <property type="molecule type" value="Genomic_DNA"/>
</dbReference>
<keyword evidence="12" id="KW-1185">Reference proteome</keyword>
<feature type="compositionally biased region" description="Basic and acidic residues" evidence="8">
    <location>
        <begin position="459"/>
        <end position="474"/>
    </location>
</feature>
<dbReference type="InterPro" id="IPR035656">
    <property type="entry name" value="Nostrin_SH3"/>
</dbReference>
<dbReference type="Gene3D" id="6.10.140.470">
    <property type="match status" value="1"/>
</dbReference>
<feature type="region of interest" description="Disordered" evidence="8">
    <location>
        <begin position="43"/>
        <end position="221"/>
    </location>
</feature>
<gene>
    <name evidence="11" type="ORF">Fcan01_09159</name>
</gene>
<dbReference type="PRINTS" id="PR00452">
    <property type="entry name" value="SH3DOMAIN"/>
</dbReference>
<feature type="compositionally biased region" description="Basic and acidic residues" evidence="8">
    <location>
        <begin position="156"/>
        <end position="168"/>
    </location>
</feature>
<feature type="compositionally biased region" description="Pro residues" evidence="8">
    <location>
        <begin position="15"/>
        <end position="27"/>
    </location>
</feature>
<dbReference type="InterPro" id="IPR027267">
    <property type="entry name" value="AH/BAR_dom_sf"/>
</dbReference>
<dbReference type="SUPFAM" id="SSF50044">
    <property type="entry name" value="SH3-domain"/>
    <property type="match status" value="1"/>
</dbReference>
<feature type="region of interest" description="Disordered" evidence="8">
    <location>
        <begin position="616"/>
        <end position="667"/>
    </location>
</feature>
<sequence length="1036" mass="115154">MSSSSTSTIVHHPAEPPPPPPVPPTPPSRGRILALKCYTKAKNSLSKGLSRSKNKNKNKDIRDLQSPTEENKHDLLEELAFHVSSTSSTSSASSVGEPPSDLDDDDDSYERIEYGGPTPTPPRTTTFTTNASPWTTEEDYEDDDSSKWTLSAPSSAEDHHNYLPHHPEIDEDIFSPDQSEATSPPPPPAQPPMSPDVPCFPSSSSSSADSSSSSDSFASCASNPEELEIIKKKVSLPSPSKRFVWGRRVLPPVLIPIDGDEEEVQKPEEMKPVPEEDKAIHHQVDESVAKPEVAQDIEEPKLESDGEIAKNEQEVDADDNDATEKDVLLLLESEDEQDDLSHSDALPLPPSWGEERPETGPGEEHHYQNVVTLPTQEIHRVLHNVPPRVMEAVRERRRRSSVEDETHGRSARMSRLLQKELKTLDQPGVGVTLIPPRVRRWRIGKKSSFEVPNLDSDDPDHAPSSKKSSKDDTHQGGSEFEDLRRLVKSGGDFCKDLAVVLHERSELESTYAKGLSKLSAKLLKASKEAKGSVAHAWQAVAVQIDTQAELHRQWSSSLEDELAKPLRTSTDTQHKIRKSVEVLVDKTTRNLADWRLAEAKSKRHCFSSSKEFEKLQQHDASVANSGGGGGPLSSNNRLNAEGRPRSRLLNVPPTDKDPIKLESKRRKAEENVRRGDVDYYTFCIRSERARLEWEGAIRNGSTCLRTLEEEKLSLLKEMASKYLHHLSEFTPRWIHSIESLTEPINASSVSDDLASVADIRRHVGAEQLLPDFYAEDSSNLMNKARRREVLEKCLYLITQDLEREKKGAVGVENLAKAVADTPTPDNAHHDIADKLYYLRSMLLYLEAARAKVDNVMADVESRPRSNYPISQYMRHQRDKQGLPQTILKVPSWAREECLALSPVIIPSPTTNNWSSSSISSIPHQRGKADGTSAHLEEEDEICGGGESNLKEVESVQVVMPSMTRSPTSPGSGDGPSIGKCRAIYDYEANLFDELSIRVGEEINIHDKQEDGWWLGELHGAIGIFPATYVEEIVSSP</sequence>
<accession>A0A226EDJ3</accession>
<feature type="compositionally biased region" description="Basic and acidic residues" evidence="8">
    <location>
        <begin position="654"/>
        <end position="667"/>
    </location>
</feature>
<keyword evidence="4" id="KW-0597">Phosphoprotein</keyword>
<evidence type="ECO:0000256" key="7">
    <source>
        <dbReference type="PROSITE-ProRule" id="PRU01077"/>
    </source>
</evidence>
<dbReference type="InterPro" id="IPR036028">
    <property type="entry name" value="SH3-like_dom_sf"/>
</dbReference>
<dbReference type="GO" id="GO:0005737">
    <property type="term" value="C:cytoplasm"/>
    <property type="evidence" value="ECO:0007669"/>
    <property type="project" value="TreeGrafter"/>
</dbReference>
<feature type="compositionally biased region" description="Basic and acidic residues" evidence="8">
    <location>
        <begin position="57"/>
        <end position="80"/>
    </location>
</feature>
<keyword evidence="2 6" id="KW-0728">SH3 domain</keyword>
<dbReference type="InterPro" id="IPR001452">
    <property type="entry name" value="SH3_domain"/>
</dbReference>
<dbReference type="InterPro" id="IPR001060">
    <property type="entry name" value="FCH_dom"/>
</dbReference>
<dbReference type="Pfam" id="PF00018">
    <property type="entry name" value="SH3_1"/>
    <property type="match status" value="1"/>
</dbReference>
<feature type="domain" description="F-BAR" evidence="10">
    <location>
        <begin position="463"/>
        <end position="752"/>
    </location>
</feature>
<dbReference type="Gene3D" id="1.20.1270.60">
    <property type="entry name" value="Arfaptin homology (AH) domain/BAR domain"/>
    <property type="match status" value="1"/>
</dbReference>
<evidence type="ECO:0000259" key="9">
    <source>
        <dbReference type="PROSITE" id="PS50002"/>
    </source>
</evidence>
<dbReference type="PROSITE" id="PS51741">
    <property type="entry name" value="F_BAR"/>
    <property type="match status" value="1"/>
</dbReference>
<evidence type="ECO:0000256" key="2">
    <source>
        <dbReference type="ARBA" id="ARBA00022443"/>
    </source>
</evidence>
<evidence type="ECO:0000256" key="5">
    <source>
        <dbReference type="ARBA" id="ARBA00023212"/>
    </source>
</evidence>
<evidence type="ECO:0000313" key="12">
    <source>
        <dbReference type="Proteomes" id="UP000198287"/>
    </source>
</evidence>
<dbReference type="FunFam" id="2.30.30.40:FF:000072">
    <property type="entry name" value="Unconventional Myosin IB"/>
    <property type="match status" value="1"/>
</dbReference>
<dbReference type="OrthoDB" id="28357at2759"/>
<evidence type="ECO:0000256" key="6">
    <source>
        <dbReference type="PROSITE-ProRule" id="PRU00192"/>
    </source>
</evidence>
<dbReference type="GO" id="GO:0005886">
    <property type="term" value="C:plasma membrane"/>
    <property type="evidence" value="ECO:0007669"/>
    <property type="project" value="TreeGrafter"/>
</dbReference>
<dbReference type="Proteomes" id="UP000198287">
    <property type="component" value="Unassembled WGS sequence"/>
</dbReference>
<feature type="compositionally biased region" description="Basic and acidic residues" evidence="8">
    <location>
        <begin position="298"/>
        <end position="313"/>
    </location>
</feature>
<dbReference type="GO" id="GO:0043226">
    <property type="term" value="C:organelle"/>
    <property type="evidence" value="ECO:0007669"/>
    <property type="project" value="UniProtKB-ARBA"/>
</dbReference>
<evidence type="ECO:0000256" key="4">
    <source>
        <dbReference type="ARBA" id="ARBA00022553"/>
    </source>
</evidence>
<evidence type="ECO:0000256" key="8">
    <source>
        <dbReference type="SAM" id="MobiDB-lite"/>
    </source>
</evidence>
<dbReference type="PANTHER" id="PTHR23065">
    <property type="entry name" value="PROLINE-SERINE-THREONINE PHOSPHATASE INTERACTING PROTEIN 1"/>
    <property type="match status" value="1"/>
</dbReference>
<feature type="region of interest" description="Disordered" evidence="8">
    <location>
        <begin position="258"/>
        <end position="368"/>
    </location>
</feature>
<comment type="caution">
    <text evidence="11">The sequence shown here is derived from an EMBL/GenBank/DDBJ whole genome shotgun (WGS) entry which is preliminary data.</text>
</comment>
<dbReference type="AlphaFoldDB" id="A0A226EDJ3"/>
<dbReference type="InterPro" id="IPR031160">
    <property type="entry name" value="F_BAR_dom"/>
</dbReference>
<keyword evidence="5" id="KW-0206">Cytoskeleton</keyword>
<dbReference type="PROSITE" id="PS50002">
    <property type="entry name" value="SH3"/>
    <property type="match status" value="1"/>
</dbReference>
<name>A0A226EDJ3_FOLCA</name>
<feature type="region of interest" description="Disordered" evidence="8">
    <location>
        <begin position="449"/>
        <end position="479"/>
    </location>
</feature>
<feature type="region of interest" description="Disordered" evidence="8">
    <location>
        <begin position="392"/>
        <end position="414"/>
    </location>
</feature>
<comment type="subcellular location">
    <subcellularLocation>
        <location evidence="1">Cytoplasm</location>
        <location evidence="1">Cytoskeleton</location>
    </subcellularLocation>
</comment>
<feature type="domain" description="SH3" evidence="9">
    <location>
        <begin position="975"/>
        <end position="1034"/>
    </location>
</feature>
<dbReference type="Pfam" id="PF00611">
    <property type="entry name" value="FCH"/>
    <property type="match status" value="1"/>
</dbReference>
<protein>
    <submittedName>
        <fullName evidence="11">Nostrin</fullName>
    </submittedName>
</protein>
<feature type="region of interest" description="Disordered" evidence="8">
    <location>
        <begin position="1"/>
        <end position="31"/>
    </location>
</feature>
<feature type="compositionally biased region" description="Low complexity" evidence="8">
    <location>
        <begin position="84"/>
        <end position="94"/>
    </location>
</feature>
<evidence type="ECO:0000259" key="10">
    <source>
        <dbReference type="PROSITE" id="PS51741"/>
    </source>
</evidence>
<feature type="compositionally biased region" description="Basic and acidic residues" evidence="8">
    <location>
        <begin position="353"/>
        <end position="367"/>
    </location>
</feature>
<proteinExistence type="predicted"/>
<keyword evidence="3" id="KW-0963">Cytoplasm</keyword>
<evidence type="ECO:0000313" key="11">
    <source>
        <dbReference type="EMBL" id="OXA55308.1"/>
    </source>
</evidence>
<evidence type="ECO:0000256" key="3">
    <source>
        <dbReference type="ARBA" id="ARBA00022490"/>
    </source>
</evidence>
<organism evidence="11 12">
    <name type="scientific">Folsomia candida</name>
    <name type="common">Springtail</name>
    <dbReference type="NCBI Taxonomy" id="158441"/>
    <lineage>
        <taxon>Eukaryota</taxon>
        <taxon>Metazoa</taxon>
        <taxon>Ecdysozoa</taxon>
        <taxon>Arthropoda</taxon>
        <taxon>Hexapoda</taxon>
        <taxon>Collembola</taxon>
        <taxon>Entomobryomorpha</taxon>
        <taxon>Isotomoidea</taxon>
        <taxon>Isotomidae</taxon>
        <taxon>Proisotominae</taxon>
        <taxon>Folsomia</taxon>
    </lineage>
</organism>
<feature type="compositionally biased region" description="Basic and acidic residues" evidence="8">
    <location>
        <begin position="264"/>
        <end position="289"/>
    </location>
</feature>
<reference evidence="11 12" key="1">
    <citation type="submission" date="2015-12" db="EMBL/GenBank/DDBJ databases">
        <title>The genome of Folsomia candida.</title>
        <authorList>
            <person name="Faddeeva A."/>
            <person name="Derks M.F."/>
            <person name="Anvar Y."/>
            <person name="Smit S."/>
            <person name="Van Straalen N."/>
            <person name="Roelofs D."/>
        </authorList>
    </citation>
    <scope>NUCLEOTIDE SEQUENCE [LARGE SCALE GENOMIC DNA]</scope>
    <source>
        <strain evidence="11 12">VU population</strain>
        <tissue evidence="11">Whole body</tissue>
    </source>
</reference>
<dbReference type="CDD" id="cd11823">
    <property type="entry name" value="SH3_Nostrin"/>
    <property type="match status" value="1"/>
</dbReference>
<feature type="compositionally biased region" description="Low complexity" evidence="8">
    <location>
        <begin position="196"/>
        <end position="221"/>
    </location>
</feature>
<dbReference type="Gene3D" id="2.30.30.40">
    <property type="entry name" value="SH3 Domains"/>
    <property type="match status" value="1"/>
</dbReference>
<dbReference type="SMART" id="SM00326">
    <property type="entry name" value="SH3"/>
    <property type="match status" value="1"/>
</dbReference>
<feature type="compositionally biased region" description="Pro residues" evidence="8">
    <location>
        <begin position="183"/>
        <end position="195"/>
    </location>
</feature>